<evidence type="ECO:0000256" key="5">
    <source>
        <dbReference type="ARBA" id="ARBA00023014"/>
    </source>
</evidence>
<protein>
    <submittedName>
        <fullName evidence="7">Aromatic ring-hydroxylating dioxygenase subunit alpha</fullName>
    </submittedName>
</protein>
<dbReference type="GO" id="GO:0051213">
    <property type="term" value="F:dioxygenase activity"/>
    <property type="evidence" value="ECO:0007669"/>
    <property type="project" value="UniProtKB-KW"/>
</dbReference>
<evidence type="ECO:0000256" key="2">
    <source>
        <dbReference type="ARBA" id="ARBA00022723"/>
    </source>
</evidence>
<name>A0A2T1C4Z9_9CYAN</name>
<dbReference type="GO" id="GO:0016705">
    <property type="term" value="F:oxidoreductase activity, acting on paired donors, with incorporation or reduction of molecular oxygen"/>
    <property type="evidence" value="ECO:0007669"/>
    <property type="project" value="UniProtKB-ARBA"/>
</dbReference>
<reference evidence="7 8" key="2">
    <citation type="submission" date="2018-03" db="EMBL/GenBank/DDBJ databases">
        <title>The ancient ancestry and fast evolution of plastids.</title>
        <authorList>
            <person name="Moore K.R."/>
            <person name="Magnabosco C."/>
            <person name="Momper L."/>
            <person name="Gold D.A."/>
            <person name="Bosak T."/>
            <person name="Fournier G.P."/>
        </authorList>
    </citation>
    <scope>NUCLEOTIDE SEQUENCE [LARGE SCALE GENOMIC DNA]</scope>
    <source>
        <strain evidence="7 8">CCAP 1448/3</strain>
    </source>
</reference>
<keyword evidence="4" id="KW-0408">Iron</keyword>
<dbReference type="GO" id="GO:0004497">
    <property type="term" value="F:monooxygenase activity"/>
    <property type="evidence" value="ECO:0007669"/>
    <property type="project" value="UniProtKB-ARBA"/>
</dbReference>
<accession>A0A2T1C4Z9</accession>
<sequence length="340" mass="39718">MNIFNNWDIIPKGWYVTIPSQELVQGKIKSLDICGQRIVLFRGEDSKVKALDAYCPHLGTDLGIGKVDGNLVRCFFHHWAFDETGKCQDIPCQNFIPETAKTRGYATTEKYGFIWVYPELFPDKQLPDFDELKGREIVVSWDKAFTRKCHHHICMMNGIDVQHLQTVHKLDIKMELSVNRNFTTNIIDFTLKGELPFTTWRERMGRFILGEKYEYSMRYVDGCIGMLTIMKNVRFMPPLHMIYAYKPSSDKPPVSWRDRLAIIQPIYVTQKRSGIVGWLVSQILLLLTRLAYYTLKQEDGIIYDNINFNPKTILNIDRPLIQYINYVNELTPSQWSKNTK</sequence>
<dbReference type="CDD" id="cd03469">
    <property type="entry name" value="Rieske_RO_Alpha_N"/>
    <property type="match status" value="1"/>
</dbReference>
<keyword evidence="7" id="KW-0223">Dioxygenase</keyword>
<evidence type="ECO:0000313" key="8">
    <source>
        <dbReference type="Proteomes" id="UP000238762"/>
    </source>
</evidence>
<reference evidence="7 8" key="1">
    <citation type="submission" date="2018-02" db="EMBL/GenBank/DDBJ databases">
        <authorList>
            <person name="Cohen D.B."/>
            <person name="Kent A.D."/>
        </authorList>
    </citation>
    <scope>NUCLEOTIDE SEQUENCE [LARGE SCALE GENOMIC DNA]</scope>
    <source>
        <strain evidence="7 8">CCAP 1448/3</strain>
    </source>
</reference>
<comment type="caution">
    <text evidence="7">The sequence shown here is derived from an EMBL/GenBank/DDBJ whole genome shotgun (WGS) entry which is preliminary data.</text>
</comment>
<keyword evidence="8" id="KW-1185">Reference proteome</keyword>
<evidence type="ECO:0000256" key="1">
    <source>
        <dbReference type="ARBA" id="ARBA00022714"/>
    </source>
</evidence>
<dbReference type="InterPro" id="IPR050584">
    <property type="entry name" value="Cholesterol_7-desaturase"/>
</dbReference>
<organism evidence="7 8">
    <name type="scientific">Merismopedia glauca CCAP 1448/3</name>
    <dbReference type="NCBI Taxonomy" id="1296344"/>
    <lineage>
        <taxon>Bacteria</taxon>
        <taxon>Bacillati</taxon>
        <taxon>Cyanobacteriota</taxon>
        <taxon>Cyanophyceae</taxon>
        <taxon>Synechococcales</taxon>
        <taxon>Merismopediaceae</taxon>
        <taxon>Merismopedia</taxon>
    </lineage>
</organism>
<dbReference type="InterPro" id="IPR036922">
    <property type="entry name" value="Rieske_2Fe-2S_sf"/>
</dbReference>
<dbReference type="GO" id="GO:0046872">
    <property type="term" value="F:metal ion binding"/>
    <property type="evidence" value="ECO:0007669"/>
    <property type="project" value="UniProtKB-KW"/>
</dbReference>
<dbReference type="RefSeq" id="WP_106288402.1">
    <property type="nucleotide sequence ID" value="NZ_CAWNTC010000013.1"/>
</dbReference>
<keyword evidence="2" id="KW-0479">Metal-binding</keyword>
<dbReference type="Gene3D" id="2.102.10.10">
    <property type="entry name" value="Rieske [2Fe-2S] iron-sulphur domain"/>
    <property type="match status" value="1"/>
</dbReference>
<dbReference type="AlphaFoldDB" id="A0A2T1C4Z9"/>
<dbReference type="SUPFAM" id="SSF55961">
    <property type="entry name" value="Bet v1-like"/>
    <property type="match status" value="1"/>
</dbReference>
<keyword evidence="5" id="KW-0411">Iron-sulfur</keyword>
<evidence type="ECO:0000256" key="3">
    <source>
        <dbReference type="ARBA" id="ARBA00023002"/>
    </source>
</evidence>
<dbReference type="PANTHER" id="PTHR21266">
    <property type="entry name" value="IRON-SULFUR DOMAIN CONTAINING PROTEIN"/>
    <property type="match status" value="1"/>
</dbReference>
<dbReference type="GO" id="GO:0051537">
    <property type="term" value="F:2 iron, 2 sulfur cluster binding"/>
    <property type="evidence" value="ECO:0007669"/>
    <property type="project" value="UniProtKB-KW"/>
</dbReference>
<dbReference type="OrthoDB" id="477744at2"/>
<feature type="domain" description="Rieske" evidence="6">
    <location>
        <begin position="14"/>
        <end position="116"/>
    </location>
</feature>
<dbReference type="SUPFAM" id="SSF50022">
    <property type="entry name" value="ISP domain"/>
    <property type="match status" value="1"/>
</dbReference>
<gene>
    <name evidence="7" type="ORF">C7B64_09470</name>
</gene>
<dbReference type="InterPro" id="IPR017941">
    <property type="entry name" value="Rieske_2Fe-2S"/>
</dbReference>
<evidence type="ECO:0000259" key="6">
    <source>
        <dbReference type="PROSITE" id="PS51296"/>
    </source>
</evidence>
<evidence type="ECO:0000256" key="4">
    <source>
        <dbReference type="ARBA" id="ARBA00023004"/>
    </source>
</evidence>
<proteinExistence type="predicted"/>
<dbReference type="Proteomes" id="UP000238762">
    <property type="component" value="Unassembled WGS sequence"/>
</dbReference>
<dbReference type="Pfam" id="PF00355">
    <property type="entry name" value="Rieske"/>
    <property type="match status" value="1"/>
</dbReference>
<dbReference type="PROSITE" id="PS51296">
    <property type="entry name" value="RIESKE"/>
    <property type="match status" value="1"/>
</dbReference>
<keyword evidence="1" id="KW-0001">2Fe-2S</keyword>
<evidence type="ECO:0000313" key="7">
    <source>
        <dbReference type="EMBL" id="PSB03238.1"/>
    </source>
</evidence>
<keyword evidence="3" id="KW-0560">Oxidoreductase</keyword>
<dbReference type="EMBL" id="PVWJ01000037">
    <property type="protein sequence ID" value="PSB03238.1"/>
    <property type="molecule type" value="Genomic_DNA"/>
</dbReference>
<dbReference type="PANTHER" id="PTHR21266:SF60">
    <property type="entry name" value="3-KETOSTEROID-9-ALPHA-MONOOXYGENASE, OXYGENASE COMPONENT"/>
    <property type="match status" value="1"/>
</dbReference>